<keyword evidence="4 6" id="KW-1133">Transmembrane helix</keyword>
<dbReference type="EMBL" id="JABAIK010000012">
    <property type="protein sequence ID" value="NLS13784.1"/>
    <property type="molecule type" value="Genomic_DNA"/>
</dbReference>
<organism evidence="8 9">
    <name type="scientific">Vibrio agarilyticus</name>
    <dbReference type="NCBI Taxonomy" id="2726741"/>
    <lineage>
        <taxon>Bacteria</taxon>
        <taxon>Pseudomonadati</taxon>
        <taxon>Pseudomonadota</taxon>
        <taxon>Gammaproteobacteria</taxon>
        <taxon>Vibrionales</taxon>
        <taxon>Vibrionaceae</taxon>
        <taxon>Vibrio</taxon>
    </lineage>
</organism>
<dbReference type="Pfam" id="PF00482">
    <property type="entry name" value="T2SSF"/>
    <property type="match status" value="1"/>
</dbReference>
<dbReference type="PANTHER" id="PTHR35007">
    <property type="entry name" value="INTEGRAL MEMBRANE PROTEIN-RELATED"/>
    <property type="match status" value="1"/>
</dbReference>
<evidence type="ECO:0000256" key="5">
    <source>
        <dbReference type="ARBA" id="ARBA00023136"/>
    </source>
</evidence>
<evidence type="ECO:0000256" key="1">
    <source>
        <dbReference type="ARBA" id="ARBA00004651"/>
    </source>
</evidence>
<feature type="domain" description="Type II secretion system protein GspF" evidence="7">
    <location>
        <begin position="140"/>
        <end position="264"/>
    </location>
</feature>
<evidence type="ECO:0000313" key="9">
    <source>
        <dbReference type="Proteomes" id="UP000535589"/>
    </source>
</evidence>
<proteinExistence type="predicted"/>
<comment type="subcellular location">
    <subcellularLocation>
        <location evidence="1">Cell membrane</location>
        <topology evidence="1">Multi-pass membrane protein</topology>
    </subcellularLocation>
</comment>
<evidence type="ECO:0000313" key="8">
    <source>
        <dbReference type="EMBL" id="NLS13784.1"/>
    </source>
</evidence>
<evidence type="ECO:0000256" key="4">
    <source>
        <dbReference type="ARBA" id="ARBA00022989"/>
    </source>
</evidence>
<dbReference type="InterPro" id="IPR018076">
    <property type="entry name" value="T2SS_GspF_dom"/>
</dbReference>
<sequence>MIYWLALIIGGLTALVALWPRKKATQHNYLEEAEQALLISSIDEAQQAVDLKVLAEKSWLDKIMATLRNVEHQLGKGAQIKIALFSASLMCAGFLLNAKYIQVNPLKVMLIVTALGWVFGFFWLQKKQREGFERAFPDALNMLASAVSSGESLMHAIVYVGKTLQGDVGAEFKRMGERLQLGESPDKVFSKSCERFPYPAFYFFVITLRANMQRGGQLKEVIARLNRLMFDSRAIEKKKYALTAEARTSAKIVAAIPFSVLFMLQFISPDNFNYLVYEEAGRPVLYYLIGSESLGLFIVWMLMRGAQK</sequence>
<dbReference type="PANTHER" id="PTHR35007:SF2">
    <property type="entry name" value="PILUS ASSEMBLE PROTEIN"/>
    <property type="match status" value="1"/>
</dbReference>
<evidence type="ECO:0000256" key="2">
    <source>
        <dbReference type="ARBA" id="ARBA00022475"/>
    </source>
</evidence>
<accession>A0A7X8TS45</accession>
<dbReference type="AlphaFoldDB" id="A0A7X8TS45"/>
<name>A0A7X8TS45_9VIBR</name>
<feature type="transmembrane region" description="Helical" evidence="6">
    <location>
        <begin position="106"/>
        <end position="124"/>
    </location>
</feature>
<feature type="transmembrane region" description="Helical" evidence="6">
    <location>
        <begin position="284"/>
        <end position="303"/>
    </location>
</feature>
<evidence type="ECO:0000256" key="6">
    <source>
        <dbReference type="SAM" id="Phobius"/>
    </source>
</evidence>
<comment type="caution">
    <text evidence="8">The sequence shown here is derived from an EMBL/GenBank/DDBJ whole genome shotgun (WGS) entry which is preliminary data.</text>
</comment>
<dbReference type="Proteomes" id="UP000535589">
    <property type="component" value="Unassembled WGS sequence"/>
</dbReference>
<evidence type="ECO:0000259" key="7">
    <source>
        <dbReference type="Pfam" id="PF00482"/>
    </source>
</evidence>
<keyword evidence="3 6" id="KW-0812">Transmembrane</keyword>
<gene>
    <name evidence="8" type="ORF">HGP28_12870</name>
</gene>
<evidence type="ECO:0000256" key="3">
    <source>
        <dbReference type="ARBA" id="ARBA00022692"/>
    </source>
</evidence>
<protein>
    <submittedName>
        <fullName evidence="8">Pilus assembly protein TadB</fullName>
    </submittedName>
</protein>
<keyword evidence="2" id="KW-1003">Cell membrane</keyword>
<keyword evidence="5 6" id="KW-0472">Membrane</keyword>
<dbReference type="GO" id="GO:0005886">
    <property type="term" value="C:plasma membrane"/>
    <property type="evidence" value="ECO:0007669"/>
    <property type="project" value="UniProtKB-SubCell"/>
</dbReference>
<dbReference type="RefSeq" id="WP_168836880.1">
    <property type="nucleotide sequence ID" value="NZ_JABAIK010000012.1"/>
</dbReference>
<keyword evidence="9" id="KW-1185">Reference proteome</keyword>
<feature type="transmembrane region" description="Helical" evidence="6">
    <location>
        <begin position="248"/>
        <end position="268"/>
    </location>
</feature>
<reference evidence="8 9" key="1">
    <citation type="submission" date="2020-04" db="EMBL/GenBank/DDBJ databases">
        <title>Vibrio sp. SM6, a novel species isolated from seawater.</title>
        <authorList>
            <person name="Wang X."/>
        </authorList>
    </citation>
    <scope>NUCLEOTIDE SEQUENCE [LARGE SCALE GENOMIC DNA]</scope>
    <source>
        <strain evidence="8 9">SM6</strain>
    </source>
</reference>